<dbReference type="KEGG" id="crx:CRECT_2332"/>
<dbReference type="SMART" id="SM00912">
    <property type="entry name" value="Haemagg_act"/>
    <property type="match status" value="1"/>
</dbReference>
<reference evidence="3 4" key="1">
    <citation type="submission" date="2016-07" db="EMBL/GenBank/DDBJ databases">
        <title>Comparative genomics of the Campylobacter concisus group.</title>
        <authorList>
            <person name="Miller W.G."/>
            <person name="Yee E."/>
            <person name="Chapman M.H."/>
            <person name="Huynh S."/>
            <person name="Bono J.L."/>
            <person name="On S.L.W."/>
            <person name="StLeger J."/>
            <person name="Foster G."/>
            <person name="Parker C.T."/>
        </authorList>
    </citation>
    <scope>NUCLEOTIDE SEQUENCE [LARGE SCALE GENOMIC DNA]</scope>
    <source>
        <strain evidence="3 4">ATCC 33238</strain>
    </source>
</reference>
<feature type="compositionally biased region" description="Gly residues" evidence="1">
    <location>
        <begin position="325"/>
        <end position="342"/>
    </location>
</feature>
<gene>
    <name evidence="3" type="ORF">CRECT_2332</name>
</gene>
<evidence type="ECO:0000313" key="3">
    <source>
        <dbReference type="EMBL" id="QCD47916.1"/>
    </source>
</evidence>
<evidence type="ECO:0000256" key="1">
    <source>
        <dbReference type="SAM" id="MobiDB-lite"/>
    </source>
</evidence>
<organism evidence="3 4">
    <name type="scientific">Campylobacter rectus</name>
    <name type="common">Wolinella recta</name>
    <dbReference type="NCBI Taxonomy" id="203"/>
    <lineage>
        <taxon>Bacteria</taxon>
        <taxon>Pseudomonadati</taxon>
        <taxon>Campylobacterota</taxon>
        <taxon>Epsilonproteobacteria</taxon>
        <taxon>Campylobacterales</taxon>
        <taxon>Campylobacteraceae</taxon>
        <taxon>Campylobacter</taxon>
    </lineage>
</organism>
<proteinExistence type="predicted"/>
<accession>A0A6G5QR35</accession>
<sequence length="473" mass="51591">MRHYSFSKIFCLLLVFFISGSFGYDEVIPDRNAPINHRPKITHSHKGNTIVNISAPNENGISFNEYLRFDIPKDGVVLNNSSKKSRTSNGELIRGNRNLINGSADLIVNKINSNRPSFLNGNLEIAGKRADLIMANPSGITIDGLNIINARSTTITTANPIFDGKNINALELTKQSKSVNIVGAGFNDMQSDYTKIIANVIKINADVWAKHIKLNAGVADKKGHIREKNEPLVTIDSSYIGGMFKGAIVLIGNEDGVGSNNKRFIHADKFSIQAKKRIITADTSNLNNHSDNILGYKQPDFEVFSNENRSECKCCHTGVLGGGGGGGGKGGGSKGGGSGGWTGNRPGVVESGGSSRPGMGNNIGVGFKEFGGDRDISMDFLRKASLPKHFKDHNKNFGFATQEEYLEAARYFFSKPPTPTMQSFTTQEGTYFQFDTATNEFGIINQYGGISTYYIPDDKLDYWLGEIKKYAPQ</sequence>
<dbReference type="InterPro" id="IPR011050">
    <property type="entry name" value="Pectin_lyase_fold/virulence"/>
</dbReference>
<feature type="domain" description="Filamentous haemagglutinin FhaB/tRNA nuclease CdiA-like TPS" evidence="2">
    <location>
        <begin position="45"/>
        <end position="165"/>
    </location>
</feature>
<dbReference type="RefSeq" id="WP_002944257.1">
    <property type="nucleotide sequence ID" value="NZ_CP012543.1"/>
</dbReference>
<dbReference type="EMBL" id="CP012543">
    <property type="protein sequence ID" value="QCD47916.1"/>
    <property type="molecule type" value="Genomic_DNA"/>
</dbReference>
<evidence type="ECO:0000313" key="4">
    <source>
        <dbReference type="Proteomes" id="UP000502377"/>
    </source>
</evidence>
<dbReference type="InterPro" id="IPR012334">
    <property type="entry name" value="Pectin_lyas_fold"/>
</dbReference>
<dbReference type="SUPFAM" id="SSF51126">
    <property type="entry name" value="Pectin lyase-like"/>
    <property type="match status" value="1"/>
</dbReference>
<dbReference type="Pfam" id="PF05860">
    <property type="entry name" value="TPS"/>
    <property type="match status" value="1"/>
</dbReference>
<dbReference type="AlphaFoldDB" id="A0A6G5QR35"/>
<protein>
    <submittedName>
        <fullName evidence="3">Hemagglutinin-like protein</fullName>
    </submittedName>
</protein>
<name>A0A6G5QR35_CAMRE</name>
<dbReference type="InterPro" id="IPR008638">
    <property type="entry name" value="FhaB/CdiA-like_TPS"/>
</dbReference>
<evidence type="ECO:0000259" key="2">
    <source>
        <dbReference type="SMART" id="SM00912"/>
    </source>
</evidence>
<dbReference type="Gene3D" id="2.160.20.10">
    <property type="entry name" value="Single-stranded right-handed beta-helix, Pectin lyase-like"/>
    <property type="match status" value="1"/>
</dbReference>
<dbReference type="NCBIfam" id="TIGR01901">
    <property type="entry name" value="adhes_NPXG"/>
    <property type="match status" value="1"/>
</dbReference>
<dbReference type="Proteomes" id="UP000502377">
    <property type="component" value="Chromosome"/>
</dbReference>
<feature type="region of interest" description="Disordered" evidence="1">
    <location>
        <begin position="325"/>
        <end position="360"/>
    </location>
</feature>